<evidence type="ECO:0000313" key="4">
    <source>
        <dbReference type="Proteomes" id="UP000018542"/>
    </source>
</evidence>
<keyword evidence="2" id="KW-0472">Membrane</keyword>
<keyword evidence="2" id="KW-0812">Transmembrane</keyword>
<proteinExistence type="predicted"/>
<evidence type="ECO:0000313" key="3">
    <source>
        <dbReference type="EMBL" id="AHB49339.1"/>
    </source>
</evidence>
<protein>
    <recommendedName>
        <fullName evidence="5">MxaK protein</fullName>
    </recommendedName>
</protein>
<feature type="transmembrane region" description="Helical" evidence="2">
    <location>
        <begin position="25"/>
        <end position="46"/>
    </location>
</feature>
<name>V5SHD0_9HYPH</name>
<dbReference type="AlphaFoldDB" id="V5SHD0"/>
<dbReference type="EMBL" id="CP006912">
    <property type="protein sequence ID" value="AHB49339.1"/>
    <property type="molecule type" value="Genomic_DNA"/>
</dbReference>
<accession>V5SHD0</accession>
<sequence>MEQKESALKRLACSALRGFRKVRTILLTAGLTVSVIALGVLTWNVYRVNQDNVTIAALAAGDDIEIDYTTASDEVIFARSRYLLYRERREEAQTLLDLGGSRMTDPSLRARLLYNHANARVRDAVSAIEKGDPARAIPLTQLAKDEYRLALRLDPSSWDIKHNLDVAMRLVRDFPGYEGEAEEVPEDAPKNLWTDLPGVPRGLP</sequence>
<gene>
    <name evidence="3" type="ORF">W911_14505</name>
</gene>
<reference evidence="3 4" key="1">
    <citation type="journal article" date="2014" name="Genome Announc.">
        <title>Complete Genome Sequence of Hyphomicrobium nitrativorans Strain NL23, a Denitrifying Bacterium Isolated from Biofilm of a Methanol-Fed Denitrification System Treating Seawater at the Montreal Biodome.</title>
        <authorList>
            <person name="Martineau C."/>
            <person name="Villeneuve C."/>
            <person name="Mauffrey F."/>
            <person name="Villemur R."/>
        </authorList>
    </citation>
    <scope>NUCLEOTIDE SEQUENCE [LARGE SCALE GENOMIC DNA]</scope>
    <source>
        <strain evidence="3">NL23</strain>
    </source>
</reference>
<keyword evidence="4" id="KW-1185">Reference proteome</keyword>
<dbReference type="Proteomes" id="UP000018542">
    <property type="component" value="Chromosome"/>
</dbReference>
<dbReference type="RefSeq" id="WP_023788214.1">
    <property type="nucleotide sequence ID" value="NC_022997.1"/>
</dbReference>
<dbReference type="KEGG" id="hni:W911_14505"/>
<evidence type="ECO:0000256" key="2">
    <source>
        <dbReference type="SAM" id="Phobius"/>
    </source>
</evidence>
<dbReference type="HOGENOM" id="CLU_114479_0_0_5"/>
<feature type="region of interest" description="Disordered" evidence="1">
    <location>
        <begin position="181"/>
        <end position="204"/>
    </location>
</feature>
<dbReference type="PATRIC" id="fig|1029756.8.peg.3021"/>
<keyword evidence="2" id="KW-1133">Transmembrane helix</keyword>
<evidence type="ECO:0000256" key="1">
    <source>
        <dbReference type="SAM" id="MobiDB-lite"/>
    </source>
</evidence>
<organism evidence="3 4">
    <name type="scientific">Hyphomicrobium nitrativorans NL23</name>
    <dbReference type="NCBI Taxonomy" id="1029756"/>
    <lineage>
        <taxon>Bacteria</taxon>
        <taxon>Pseudomonadati</taxon>
        <taxon>Pseudomonadota</taxon>
        <taxon>Alphaproteobacteria</taxon>
        <taxon>Hyphomicrobiales</taxon>
        <taxon>Hyphomicrobiaceae</taxon>
        <taxon>Hyphomicrobium</taxon>
    </lineage>
</organism>
<dbReference type="STRING" id="1029756.W911_14505"/>
<evidence type="ECO:0008006" key="5">
    <source>
        <dbReference type="Google" id="ProtNLM"/>
    </source>
</evidence>